<name>A0AAV5VE51_9BILA</name>
<feature type="non-terminal residue" evidence="1">
    <location>
        <position position="97"/>
    </location>
</feature>
<feature type="non-terminal residue" evidence="1">
    <location>
        <position position="1"/>
    </location>
</feature>
<dbReference type="AlphaFoldDB" id="A0AAV5VE51"/>
<dbReference type="EMBL" id="BTSY01000002">
    <property type="protein sequence ID" value="GMT16493.1"/>
    <property type="molecule type" value="Genomic_DNA"/>
</dbReference>
<keyword evidence="2" id="KW-1185">Reference proteome</keyword>
<proteinExistence type="predicted"/>
<evidence type="ECO:0000313" key="2">
    <source>
        <dbReference type="Proteomes" id="UP001432322"/>
    </source>
</evidence>
<protein>
    <submittedName>
        <fullName evidence="1">Uncharacterized protein</fullName>
    </submittedName>
</protein>
<reference evidence="1" key="1">
    <citation type="submission" date="2023-10" db="EMBL/GenBank/DDBJ databases">
        <title>Genome assembly of Pristionchus species.</title>
        <authorList>
            <person name="Yoshida K."/>
            <person name="Sommer R.J."/>
        </authorList>
    </citation>
    <scope>NUCLEOTIDE SEQUENCE</scope>
    <source>
        <strain evidence="1">RS5133</strain>
    </source>
</reference>
<evidence type="ECO:0000313" key="1">
    <source>
        <dbReference type="EMBL" id="GMT16493.1"/>
    </source>
</evidence>
<accession>A0AAV5VE51</accession>
<organism evidence="1 2">
    <name type="scientific">Pristionchus fissidentatus</name>
    <dbReference type="NCBI Taxonomy" id="1538716"/>
    <lineage>
        <taxon>Eukaryota</taxon>
        <taxon>Metazoa</taxon>
        <taxon>Ecdysozoa</taxon>
        <taxon>Nematoda</taxon>
        <taxon>Chromadorea</taxon>
        <taxon>Rhabditida</taxon>
        <taxon>Rhabditina</taxon>
        <taxon>Diplogasteromorpha</taxon>
        <taxon>Diplogasteroidea</taxon>
        <taxon>Neodiplogasteridae</taxon>
        <taxon>Pristionchus</taxon>
    </lineage>
</organism>
<gene>
    <name evidence="1" type="ORF">PFISCL1PPCAC_7790</name>
</gene>
<comment type="caution">
    <text evidence="1">The sequence shown here is derived from an EMBL/GenBank/DDBJ whole genome shotgun (WGS) entry which is preliminary data.</text>
</comment>
<sequence>LYTILPPDNAAVKSDFDLYEDQLNLTLAKSEHLEGLNKGFLACRGRYLKSLREGGTPHGLAFDVRIDQQVEEYLKQVERNHYEVEQCKALNLLARMT</sequence>
<dbReference type="Proteomes" id="UP001432322">
    <property type="component" value="Unassembled WGS sequence"/>
</dbReference>